<sequence length="65" mass="7282">MSGEQFQELIATSQRGNVPHNQRFTDLDSSQTVYTRTAGENNLWPDGVMDGLSKTSENDGLPLYY</sequence>
<dbReference type="AlphaFoldDB" id="A0ABD3D5V2"/>
<dbReference type="Proteomes" id="UP001632038">
    <property type="component" value="Unassembled WGS sequence"/>
</dbReference>
<reference evidence="3" key="1">
    <citation type="journal article" date="2024" name="IScience">
        <title>Strigolactones Initiate the Formation of Haustorium-like Structures in Castilleja.</title>
        <authorList>
            <person name="Buerger M."/>
            <person name="Peterson D."/>
            <person name="Chory J."/>
        </authorList>
    </citation>
    <scope>NUCLEOTIDE SEQUENCE [LARGE SCALE GENOMIC DNA]</scope>
</reference>
<comment type="caution">
    <text evidence="2">The sequence shown here is derived from an EMBL/GenBank/DDBJ whole genome shotgun (WGS) entry which is preliminary data.</text>
</comment>
<keyword evidence="3" id="KW-1185">Reference proteome</keyword>
<evidence type="ECO:0000256" key="1">
    <source>
        <dbReference type="SAM" id="MobiDB-lite"/>
    </source>
</evidence>
<proteinExistence type="predicted"/>
<protein>
    <submittedName>
        <fullName evidence="2">Uncharacterized protein</fullName>
    </submittedName>
</protein>
<feature type="compositionally biased region" description="Polar residues" evidence="1">
    <location>
        <begin position="12"/>
        <end position="40"/>
    </location>
</feature>
<organism evidence="2 3">
    <name type="scientific">Castilleja foliolosa</name>
    <dbReference type="NCBI Taxonomy" id="1961234"/>
    <lineage>
        <taxon>Eukaryota</taxon>
        <taxon>Viridiplantae</taxon>
        <taxon>Streptophyta</taxon>
        <taxon>Embryophyta</taxon>
        <taxon>Tracheophyta</taxon>
        <taxon>Spermatophyta</taxon>
        <taxon>Magnoliopsida</taxon>
        <taxon>eudicotyledons</taxon>
        <taxon>Gunneridae</taxon>
        <taxon>Pentapetalae</taxon>
        <taxon>asterids</taxon>
        <taxon>lamiids</taxon>
        <taxon>Lamiales</taxon>
        <taxon>Orobanchaceae</taxon>
        <taxon>Pedicularideae</taxon>
        <taxon>Castillejinae</taxon>
        <taxon>Castilleja</taxon>
    </lineage>
</organism>
<name>A0ABD3D5V2_9LAMI</name>
<evidence type="ECO:0000313" key="3">
    <source>
        <dbReference type="Proteomes" id="UP001632038"/>
    </source>
</evidence>
<dbReference type="EMBL" id="JAVIJP010000027">
    <property type="protein sequence ID" value="KAL3636356.1"/>
    <property type="molecule type" value="Genomic_DNA"/>
</dbReference>
<evidence type="ECO:0000313" key="2">
    <source>
        <dbReference type="EMBL" id="KAL3636356.1"/>
    </source>
</evidence>
<gene>
    <name evidence="2" type="ORF">CASFOL_020903</name>
</gene>
<accession>A0ABD3D5V2</accession>
<feature type="region of interest" description="Disordered" evidence="1">
    <location>
        <begin position="12"/>
        <end position="65"/>
    </location>
</feature>